<dbReference type="PROSITE" id="PS01029">
    <property type="entry name" value="DEHYDROQUINASE_II"/>
    <property type="match status" value="1"/>
</dbReference>
<dbReference type="InterPro" id="IPR036441">
    <property type="entry name" value="DHquinase_II_sf"/>
</dbReference>
<dbReference type="GO" id="GO:0019631">
    <property type="term" value="P:quinate catabolic process"/>
    <property type="evidence" value="ECO:0007669"/>
    <property type="project" value="TreeGrafter"/>
</dbReference>
<dbReference type="AlphaFoldDB" id="A0A161JV27"/>
<dbReference type="EC" id="4.2.1.10" evidence="1"/>
<dbReference type="NCBIfam" id="NF003807">
    <property type="entry name" value="PRK05395.1-4"/>
    <property type="match status" value="1"/>
</dbReference>
<gene>
    <name evidence="3" type="ORF">MGWOODY_Clf1331</name>
</gene>
<reference evidence="3" key="1">
    <citation type="submission" date="2015-10" db="EMBL/GenBank/DDBJ databases">
        <authorList>
            <person name="Gilbert D.G."/>
        </authorList>
    </citation>
    <scope>NUCLEOTIDE SEQUENCE</scope>
</reference>
<organism evidence="3">
    <name type="scientific">hydrothermal vent metagenome</name>
    <dbReference type="NCBI Taxonomy" id="652676"/>
    <lineage>
        <taxon>unclassified sequences</taxon>
        <taxon>metagenomes</taxon>
        <taxon>ecological metagenomes</taxon>
    </lineage>
</organism>
<evidence type="ECO:0000313" key="3">
    <source>
        <dbReference type="EMBL" id="CUV01183.1"/>
    </source>
</evidence>
<dbReference type="CDD" id="cd00466">
    <property type="entry name" value="DHQase_II"/>
    <property type="match status" value="1"/>
</dbReference>
<keyword evidence="2 3" id="KW-0456">Lyase</keyword>
<dbReference type="Gene3D" id="3.40.50.9100">
    <property type="entry name" value="Dehydroquinase, class II"/>
    <property type="match status" value="1"/>
</dbReference>
<dbReference type="EMBL" id="FAXA01000022">
    <property type="protein sequence ID" value="CUV01183.1"/>
    <property type="molecule type" value="Genomic_DNA"/>
</dbReference>
<dbReference type="PIRSF" id="PIRSF001399">
    <property type="entry name" value="DHquinase_II"/>
    <property type="match status" value="1"/>
</dbReference>
<dbReference type="SUPFAM" id="SSF52304">
    <property type="entry name" value="Type II 3-dehydroquinate dehydratase"/>
    <property type="match status" value="1"/>
</dbReference>
<sequence>MASFLILNGPNINMLGRRDALIYGSKTMDEVNQEISRVAGDLGVEVVFYQSNLEGKLVDCVQEHWGKVQGIVLNPGALTHYGLSLKDALIDCRLPVVEVHLSNPGSREPWRRVSVISEIARGVVAGFGWRSYTAALQLLTGLVEEESR</sequence>
<accession>A0A161JV27</accession>
<dbReference type="InterPro" id="IPR018509">
    <property type="entry name" value="DHquinase_II_CS"/>
</dbReference>
<dbReference type="HAMAP" id="MF_00169">
    <property type="entry name" value="AroQ"/>
    <property type="match status" value="1"/>
</dbReference>
<evidence type="ECO:0000256" key="2">
    <source>
        <dbReference type="ARBA" id="ARBA00023239"/>
    </source>
</evidence>
<dbReference type="PANTHER" id="PTHR21272:SF3">
    <property type="entry name" value="CATABOLIC 3-DEHYDROQUINASE"/>
    <property type="match status" value="1"/>
</dbReference>
<evidence type="ECO:0000256" key="1">
    <source>
        <dbReference type="ARBA" id="ARBA00012060"/>
    </source>
</evidence>
<dbReference type="InterPro" id="IPR001874">
    <property type="entry name" value="DHquinase_II"/>
</dbReference>
<dbReference type="PANTHER" id="PTHR21272">
    <property type="entry name" value="CATABOLIC 3-DEHYDROQUINASE"/>
    <property type="match status" value="1"/>
</dbReference>
<proteinExistence type="inferred from homology"/>
<dbReference type="NCBIfam" id="NF003805">
    <property type="entry name" value="PRK05395.1-2"/>
    <property type="match status" value="1"/>
</dbReference>
<name>A0A161JV27_9ZZZZ</name>
<dbReference type="Pfam" id="PF01220">
    <property type="entry name" value="DHquinase_II"/>
    <property type="match status" value="1"/>
</dbReference>
<dbReference type="GO" id="GO:0003855">
    <property type="term" value="F:3-dehydroquinate dehydratase activity"/>
    <property type="evidence" value="ECO:0007669"/>
    <property type="project" value="UniProtKB-EC"/>
</dbReference>
<protein>
    <recommendedName>
        <fullName evidence="1">3-dehydroquinate dehydratase</fullName>
        <ecNumber evidence="1">4.2.1.10</ecNumber>
    </recommendedName>
</protein>